<organism evidence="1 2">
    <name type="scientific">Elysia crispata</name>
    <name type="common">lettuce slug</name>
    <dbReference type="NCBI Taxonomy" id="231223"/>
    <lineage>
        <taxon>Eukaryota</taxon>
        <taxon>Metazoa</taxon>
        <taxon>Spiralia</taxon>
        <taxon>Lophotrochozoa</taxon>
        <taxon>Mollusca</taxon>
        <taxon>Gastropoda</taxon>
        <taxon>Heterobranchia</taxon>
        <taxon>Euthyneura</taxon>
        <taxon>Panpulmonata</taxon>
        <taxon>Sacoglossa</taxon>
        <taxon>Placobranchoidea</taxon>
        <taxon>Plakobranchidae</taxon>
        <taxon>Elysia</taxon>
    </lineage>
</organism>
<proteinExistence type="predicted"/>
<evidence type="ECO:0000313" key="2">
    <source>
        <dbReference type="Proteomes" id="UP001283361"/>
    </source>
</evidence>
<comment type="caution">
    <text evidence="1">The sequence shown here is derived from an EMBL/GenBank/DDBJ whole genome shotgun (WGS) entry which is preliminary data.</text>
</comment>
<dbReference type="Proteomes" id="UP001283361">
    <property type="component" value="Unassembled WGS sequence"/>
</dbReference>
<protein>
    <submittedName>
        <fullName evidence="1">Uncharacterized protein</fullName>
    </submittedName>
</protein>
<gene>
    <name evidence="1" type="ORF">RRG08_022355</name>
</gene>
<keyword evidence="2" id="KW-1185">Reference proteome</keyword>
<dbReference type="AlphaFoldDB" id="A0AAE0Z316"/>
<sequence>MFDTSICKNKCLAYNIHMSLWVGCVSTEHSPATSAISSIRISLVPNKKLYTVSCLARPSECYIKTKSTRTSYMKSHVVVSRESVIDPSVGHYYGYLSLNSTNFRQRAVIERYRLG</sequence>
<dbReference type="EMBL" id="JAWDGP010004927">
    <property type="protein sequence ID" value="KAK3760947.1"/>
    <property type="molecule type" value="Genomic_DNA"/>
</dbReference>
<name>A0AAE0Z316_9GAST</name>
<reference evidence="1" key="1">
    <citation type="journal article" date="2023" name="G3 (Bethesda)">
        <title>A reference genome for the long-term kleptoplast-retaining sea slug Elysia crispata morphotype clarki.</title>
        <authorList>
            <person name="Eastman K.E."/>
            <person name="Pendleton A.L."/>
            <person name="Shaikh M.A."/>
            <person name="Suttiyut T."/>
            <person name="Ogas R."/>
            <person name="Tomko P."/>
            <person name="Gavelis G."/>
            <person name="Widhalm J.R."/>
            <person name="Wisecaver J.H."/>
        </authorList>
    </citation>
    <scope>NUCLEOTIDE SEQUENCE</scope>
    <source>
        <strain evidence="1">ECLA1</strain>
    </source>
</reference>
<accession>A0AAE0Z316</accession>
<evidence type="ECO:0000313" key="1">
    <source>
        <dbReference type="EMBL" id="KAK3760947.1"/>
    </source>
</evidence>